<organism evidence="4 5">
    <name type="scientific">Dactylonectria macrodidyma</name>
    <dbReference type="NCBI Taxonomy" id="307937"/>
    <lineage>
        <taxon>Eukaryota</taxon>
        <taxon>Fungi</taxon>
        <taxon>Dikarya</taxon>
        <taxon>Ascomycota</taxon>
        <taxon>Pezizomycotina</taxon>
        <taxon>Sordariomycetes</taxon>
        <taxon>Hypocreomycetidae</taxon>
        <taxon>Hypocreales</taxon>
        <taxon>Nectriaceae</taxon>
        <taxon>Dactylonectria</taxon>
    </lineage>
</organism>
<comment type="caution">
    <text evidence="4">The sequence shown here is derived from an EMBL/GenBank/DDBJ whole genome shotgun (WGS) entry which is preliminary data.</text>
</comment>
<evidence type="ECO:0000256" key="2">
    <source>
        <dbReference type="SAM" id="MobiDB-lite"/>
    </source>
</evidence>
<keyword evidence="5" id="KW-1185">Reference proteome</keyword>
<evidence type="ECO:0000259" key="3">
    <source>
        <dbReference type="PROSITE" id="PS50048"/>
    </source>
</evidence>
<dbReference type="InterPro" id="IPR053175">
    <property type="entry name" value="DHMBA_Reg_Transcription_Factor"/>
</dbReference>
<dbReference type="Proteomes" id="UP000738349">
    <property type="component" value="Unassembled WGS sequence"/>
</dbReference>
<feature type="region of interest" description="Disordered" evidence="2">
    <location>
        <begin position="611"/>
        <end position="634"/>
    </location>
</feature>
<name>A0A9P9DYU6_9HYPO</name>
<dbReference type="OrthoDB" id="5429770at2759"/>
<feature type="compositionally biased region" description="Polar residues" evidence="2">
    <location>
        <begin position="613"/>
        <end position="625"/>
    </location>
</feature>
<gene>
    <name evidence="4" type="ORF">EDB81DRAFT_148373</name>
</gene>
<dbReference type="CDD" id="cd00067">
    <property type="entry name" value="GAL4"/>
    <property type="match status" value="1"/>
</dbReference>
<sequence>MVYCGKPSKGCSNCRDRKIRCDQTSPSCGQCMKRHQTCPGYRNQVDLMFRDENTHVINRARKTRSRPQARRKGQTPGPTCPSPSPRPAPSATPTPTTKAPAAWNSNATVLSPLNPRSSTSPSQVSSDSNDGDIWANEYSTKDQSLDQTLLGEGVSPSLQDQGISFFWARYVATDNGCYQNYSFIYNIWKPPDLEIPHEDAVAFSMTAVGLAGLSQQLTDPARRAELVTRSIESYTLAARLMRLTLDDPVKTIKDTTLLAVLILGIYESITGRSPQTMRRWQNHLKAASEIAERRGPAQFRTDAGARMFIMLSQSVLISCIQSDLPIPKTMVDLRREFKPSGELDGPAWRLVDPVYRTLQVRSDIKSGKLQKINDIVDKLTHIDDEFALILSELPPPWQYRRIQLTQTDPRVLGRWCYVYSGLLQATAWNGVRAIRILLLETILKQLCQGSTDIDRTSLLGPHQKRLERTIKLLGLLGEAIVASVPQHFGVVSFRDGAVSNPTKEQRYRVMSPPIGHKTRTEHGDESQVRPGKLADLVLAQSGPHEDKAEHFMTVASASHTIIWPLYVLGMSSSCSAEKKRYAISRLHAIHHETGLEQARVVAKMLQSKEEHATQSATFLDNNSPTPEGASPEVV</sequence>
<dbReference type="Gene3D" id="4.10.240.10">
    <property type="entry name" value="Zn(2)-C6 fungal-type DNA-binding domain"/>
    <property type="match status" value="1"/>
</dbReference>
<dbReference type="PANTHER" id="PTHR38791:SF5">
    <property type="entry name" value="TRANSCRIPTION FACTOR DBAG-RELATED"/>
    <property type="match status" value="1"/>
</dbReference>
<feature type="compositionally biased region" description="Low complexity" evidence="2">
    <location>
        <begin position="117"/>
        <end position="128"/>
    </location>
</feature>
<dbReference type="Pfam" id="PF11951">
    <property type="entry name" value="Fungal_trans_2"/>
    <property type="match status" value="1"/>
</dbReference>
<proteinExistence type="predicted"/>
<accession>A0A9P9DYU6</accession>
<reference evidence="4" key="1">
    <citation type="journal article" date="2021" name="Nat. Commun.">
        <title>Genetic determinants of endophytism in the Arabidopsis root mycobiome.</title>
        <authorList>
            <person name="Mesny F."/>
            <person name="Miyauchi S."/>
            <person name="Thiergart T."/>
            <person name="Pickel B."/>
            <person name="Atanasova L."/>
            <person name="Karlsson M."/>
            <person name="Huettel B."/>
            <person name="Barry K.W."/>
            <person name="Haridas S."/>
            <person name="Chen C."/>
            <person name="Bauer D."/>
            <person name="Andreopoulos W."/>
            <person name="Pangilinan J."/>
            <person name="LaButti K."/>
            <person name="Riley R."/>
            <person name="Lipzen A."/>
            <person name="Clum A."/>
            <person name="Drula E."/>
            <person name="Henrissat B."/>
            <person name="Kohler A."/>
            <person name="Grigoriev I.V."/>
            <person name="Martin F.M."/>
            <person name="Hacquard S."/>
        </authorList>
    </citation>
    <scope>NUCLEOTIDE SEQUENCE</scope>
    <source>
        <strain evidence="4">MPI-CAGE-AT-0147</strain>
    </source>
</reference>
<feature type="domain" description="Zn(2)-C6 fungal-type" evidence="3">
    <location>
        <begin position="10"/>
        <end position="38"/>
    </location>
</feature>
<evidence type="ECO:0000313" key="5">
    <source>
        <dbReference type="Proteomes" id="UP000738349"/>
    </source>
</evidence>
<dbReference type="PROSITE" id="PS00463">
    <property type="entry name" value="ZN2_CY6_FUNGAL_1"/>
    <property type="match status" value="1"/>
</dbReference>
<evidence type="ECO:0000313" key="4">
    <source>
        <dbReference type="EMBL" id="KAH7127701.1"/>
    </source>
</evidence>
<feature type="compositionally biased region" description="Polar residues" evidence="2">
    <location>
        <begin position="103"/>
        <end position="116"/>
    </location>
</feature>
<dbReference type="SUPFAM" id="SSF57701">
    <property type="entry name" value="Zn2/Cys6 DNA-binding domain"/>
    <property type="match status" value="1"/>
</dbReference>
<dbReference type="GO" id="GO:0000981">
    <property type="term" value="F:DNA-binding transcription factor activity, RNA polymerase II-specific"/>
    <property type="evidence" value="ECO:0007669"/>
    <property type="project" value="InterPro"/>
</dbReference>
<dbReference type="SMART" id="SM00066">
    <property type="entry name" value="GAL4"/>
    <property type="match status" value="1"/>
</dbReference>
<dbReference type="GO" id="GO:0008270">
    <property type="term" value="F:zinc ion binding"/>
    <property type="evidence" value="ECO:0007669"/>
    <property type="project" value="InterPro"/>
</dbReference>
<feature type="region of interest" description="Disordered" evidence="2">
    <location>
        <begin position="52"/>
        <end position="135"/>
    </location>
</feature>
<dbReference type="InterPro" id="IPR036864">
    <property type="entry name" value="Zn2-C6_fun-type_DNA-bd_sf"/>
</dbReference>
<dbReference type="InterPro" id="IPR001138">
    <property type="entry name" value="Zn2Cys6_DnaBD"/>
</dbReference>
<dbReference type="Pfam" id="PF00172">
    <property type="entry name" value="Zn_clus"/>
    <property type="match status" value="1"/>
</dbReference>
<feature type="compositionally biased region" description="Basic residues" evidence="2">
    <location>
        <begin position="58"/>
        <end position="73"/>
    </location>
</feature>
<protein>
    <recommendedName>
        <fullName evidence="3">Zn(2)-C6 fungal-type domain-containing protein</fullName>
    </recommendedName>
</protein>
<evidence type="ECO:0000256" key="1">
    <source>
        <dbReference type="ARBA" id="ARBA00023242"/>
    </source>
</evidence>
<dbReference type="EMBL" id="JAGMUV010000019">
    <property type="protein sequence ID" value="KAH7127701.1"/>
    <property type="molecule type" value="Genomic_DNA"/>
</dbReference>
<keyword evidence="1" id="KW-0539">Nucleus</keyword>
<dbReference type="AlphaFoldDB" id="A0A9P9DYU6"/>
<feature type="compositionally biased region" description="Pro residues" evidence="2">
    <location>
        <begin position="78"/>
        <end position="92"/>
    </location>
</feature>
<feature type="compositionally biased region" description="Low complexity" evidence="2">
    <location>
        <begin position="93"/>
        <end position="102"/>
    </location>
</feature>
<dbReference type="InterPro" id="IPR021858">
    <property type="entry name" value="Fun_TF"/>
</dbReference>
<dbReference type="PROSITE" id="PS50048">
    <property type="entry name" value="ZN2_CY6_FUNGAL_2"/>
    <property type="match status" value="1"/>
</dbReference>
<dbReference type="PANTHER" id="PTHR38791">
    <property type="entry name" value="ZN(II)2CYS6 TRANSCRIPTION FACTOR (EUROFUNG)-RELATED-RELATED"/>
    <property type="match status" value="1"/>
</dbReference>